<dbReference type="InterPro" id="IPR039448">
    <property type="entry name" value="Beta_helix"/>
</dbReference>
<dbReference type="SMART" id="SM00710">
    <property type="entry name" value="PbH1"/>
    <property type="match status" value="6"/>
</dbReference>
<proteinExistence type="predicted"/>
<dbReference type="Pfam" id="PF13229">
    <property type="entry name" value="Beta_helix"/>
    <property type="match status" value="1"/>
</dbReference>
<protein>
    <submittedName>
        <fullName evidence="2">Right-handed parallel beta-helix repeat-containing protein</fullName>
    </submittedName>
</protein>
<feature type="domain" description="Right handed beta helix" evidence="1">
    <location>
        <begin position="82"/>
        <end position="234"/>
    </location>
</feature>
<evidence type="ECO:0000313" key="2">
    <source>
        <dbReference type="EMBL" id="MBR8826951.1"/>
    </source>
</evidence>
<dbReference type="Proteomes" id="UP000767446">
    <property type="component" value="Unassembled WGS sequence"/>
</dbReference>
<dbReference type="AlphaFoldDB" id="A0A941GQ31"/>
<reference evidence="2" key="1">
    <citation type="submission" date="2021-02" db="EMBL/GenBank/DDBJ databases">
        <title>Metagenome analyses of Stigonema ocellatum DSM 106950, Chlorogloea purpurea SAG 13.99 and Gomphosphaeria aponina DSM 107014.</title>
        <authorList>
            <person name="Marter P."/>
            <person name="Huang S."/>
        </authorList>
    </citation>
    <scope>NUCLEOTIDE SEQUENCE</scope>
    <source>
        <strain evidence="2">JP213</strain>
    </source>
</reference>
<gene>
    <name evidence="2" type="ORF">DSM107014_03435</name>
</gene>
<dbReference type="Gene3D" id="2.160.20.10">
    <property type="entry name" value="Single-stranded right-handed beta-helix, Pectin lyase-like"/>
    <property type="match status" value="1"/>
</dbReference>
<sequence>MATFTVTNINDSGAGSLRTAITNANKTVAKDIIKFATSTNGKTIQSNSVLNVTNPVDIIGNGTASTTVAGKSTFDTFAVQKGTVTFQKLTITKGNDNVDITGNSTNVTLKDVVLSNAADDGFDLSGNTNTVTLDKVISKTNTETGVEIDGDNNKLTIKNSELSGNKSPDGALFLDQDGTKNTVTVSATKIINNNDDGVDIDSNDNILNFHGVTLTGNTDDGISVDGDRNKINFSSPKSPINNKDCGIELKGKDNVLTGTKTQITFSGNPGGNITDLGSGNKISSLDRNEFLELIADRSVFF</sequence>
<dbReference type="InterPro" id="IPR011050">
    <property type="entry name" value="Pectin_lyase_fold/virulence"/>
</dbReference>
<evidence type="ECO:0000259" key="1">
    <source>
        <dbReference type="Pfam" id="PF13229"/>
    </source>
</evidence>
<comment type="caution">
    <text evidence="2">The sequence shown here is derived from an EMBL/GenBank/DDBJ whole genome shotgun (WGS) entry which is preliminary data.</text>
</comment>
<dbReference type="InterPro" id="IPR012334">
    <property type="entry name" value="Pectin_lyas_fold"/>
</dbReference>
<dbReference type="SUPFAM" id="SSF51126">
    <property type="entry name" value="Pectin lyase-like"/>
    <property type="match status" value="1"/>
</dbReference>
<accession>A0A941GQ31</accession>
<dbReference type="InterPro" id="IPR006626">
    <property type="entry name" value="PbH1"/>
</dbReference>
<evidence type="ECO:0000313" key="3">
    <source>
        <dbReference type="Proteomes" id="UP000767446"/>
    </source>
</evidence>
<organism evidence="2 3">
    <name type="scientific">Gomphosphaeria aponina SAG 52.96 = DSM 107014</name>
    <dbReference type="NCBI Taxonomy" id="1521640"/>
    <lineage>
        <taxon>Bacteria</taxon>
        <taxon>Bacillati</taxon>
        <taxon>Cyanobacteriota</taxon>
        <taxon>Cyanophyceae</taxon>
        <taxon>Oscillatoriophycideae</taxon>
        <taxon>Chroococcales</taxon>
        <taxon>Gomphosphaeriaceae</taxon>
        <taxon>Gomphosphaeria</taxon>
    </lineage>
</organism>
<dbReference type="EMBL" id="JADQBC010000015">
    <property type="protein sequence ID" value="MBR8826951.1"/>
    <property type="molecule type" value="Genomic_DNA"/>
</dbReference>
<name>A0A941GQ31_9CHRO</name>